<comment type="caution">
    <text evidence="2">The sequence shown here is derived from an EMBL/GenBank/DDBJ whole genome shotgun (WGS) entry which is preliminary data.</text>
</comment>
<organism evidence="2 3">
    <name type="scientific">Trifolium medium</name>
    <dbReference type="NCBI Taxonomy" id="97028"/>
    <lineage>
        <taxon>Eukaryota</taxon>
        <taxon>Viridiplantae</taxon>
        <taxon>Streptophyta</taxon>
        <taxon>Embryophyta</taxon>
        <taxon>Tracheophyta</taxon>
        <taxon>Spermatophyta</taxon>
        <taxon>Magnoliopsida</taxon>
        <taxon>eudicotyledons</taxon>
        <taxon>Gunneridae</taxon>
        <taxon>Pentapetalae</taxon>
        <taxon>rosids</taxon>
        <taxon>fabids</taxon>
        <taxon>Fabales</taxon>
        <taxon>Fabaceae</taxon>
        <taxon>Papilionoideae</taxon>
        <taxon>50 kb inversion clade</taxon>
        <taxon>NPAAA clade</taxon>
        <taxon>Hologalegina</taxon>
        <taxon>IRL clade</taxon>
        <taxon>Trifolieae</taxon>
        <taxon>Trifolium</taxon>
    </lineage>
</organism>
<keyword evidence="3" id="KW-1185">Reference proteome</keyword>
<protein>
    <submittedName>
        <fullName evidence="2">Retrotransposon protein putative Ty1-copia subclass</fullName>
    </submittedName>
</protein>
<dbReference type="InterPro" id="IPR013103">
    <property type="entry name" value="RVT_2"/>
</dbReference>
<accession>A0A392UVJ2</accession>
<sequence>MEEEMQSLHKNKTWEVVPLPIRKSAIGCKWVYKRKEDYTKSCSTRYKARLVAKGFAQKEGVDY</sequence>
<evidence type="ECO:0000313" key="3">
    <source>
        <dbReference type="Proteomes" id="UP000265520"/>
    </source>
</evidence>
<proteinExistence type="predicted"/>
<name>A0A392UVJ2_9FABA</name>
<dbReference type="EMBL" id="LXQA010968577">
    <property type="protein sequence ID" value="MCI79203.1"/>
    <property type="molecule type" value="Genomic_DNA"/>
</dbReference>
<dbReference type="AlphaFoldDB" id="A0A392UVJ2"/>
<feature type="non-terminal residue" evidence="2">
    <location>
        <position position="63"/>
    </location>
</feature>
<dbReference type="Proteomes" id="UP000265520">
    <property type="component" value="Unassembled WGS sequence"/>
</dbReference>
<dbReference type="Pfam" id="PF07727">
    <property type="entry name" value="RVT_2"/>
    <property type="match status" value="1"/>
</dbReference>
<evidence type="ECO:0000259" key="1">
    <source>
        <dbReference type="Pfam" id="PF07727"/>
    </source>
</evidence>
<feature type="domain" description="Reverse transcriptase Ty1/copia-type" evidence="1">
    <location>
        <begin position="11"/>
        <end position="63"/>
    </location>
</feature>
<evidence type="ECO:0000313" key="2">
    <source>
        <dbReference type="EMBL" id="MCI79203.1"/>
    </source>
</evidence>
<reference evidence="2 3" key="1">
    <citation type="journal article" date="2018" name="Front. Plant Sci.">
        <title>Red Clover (Trifolium pratense) and Zigzag Clover (T. medium) - A Picture of Genomic Similarities and Differences.</title>
        <authorList>
            <person name="Dluhosova J."/>
            <person name="Istvanek J."/>
            <person name="Nedelnik J."/>
            <person name="Repkova J."/>
        </authorList>
    </citation>
    <scope>NUCLEOTIDE SEQUENCE [LARGE SCALE GENOMIC DNA]</scope>
    <source>
        <strain evidence="3">cv. 10/8</strain>
        <tissue evidence="2">Leaf</tissue>
    </source>
</reference>